<dbReference type="EMBL" id="JYDQ01000008">
    <property type="protein sequence ID" value="KRY22668.1"/>
    <property type="molecule type" value="Genomic_DNA"/>
</dbReference>
<accession>A0A0V1AE23</accession>
<protein>
    <submittedName>
        <fullName evidence="1">Uncharacterized protein</fullName>
    </submittedName>
</protein>
<dbReference type="Proteomes" id="UP000054783">
    <property type="component" value="Unassembled WGS sequence"/>
</dbReference>
<name>A0A0V1AE23_9BILA</name>
<organism evidence="1 2">
    <name type="scientific">Trichinella patagoniensis</name>
    <dbReference type="NCBI Taxonomy" id="990121"/>
    <lineage>
        <taxon>Eukaryota</taxon>
        <taxon>Metazoa</taxon>
        <taxon>Ecdysozoa</taxon>
        <taxon>Nematoda</taxon>
        <taxon>Enoplea</taxon>
        <taxon>Dorylaimia</taxon>
        <taxon>Trichinellida</taxon>
        <taxon>Trichinellidae</taxon>
        <taxon>Trichinella</taxon>
    </lineage>
</organism>
<reference evidence="1 2" key="1">
    <citation type="submission" date="2015-01" db="EMBL/GenBank/DDBJ databases">
        <title>Evolution of Trichinella species and genotypes.</title>
        <authorList>
            <person name="Korhonen P.K."/>
            <person name="Edoardo P."/>
            <person name="Giuseppe L.R."/>
            <person name="Gasser R.B."/>
        </authorList>
    </citation>
    <scope>NUCLEOTIDE SEQUENCE [LARGE SCALE GENOMIC DNA]</scope>
    <source>
        <strain evidence="1">ISS2496</strain>
    </source>
</reference>
<evidence type="ECO:0000313" key="2">
    <source>
        <dbReference type="Proteomes" id="UP000054783"/>
    </source>
</evidence>
<proteinExistence type="predicted"/>
<gene>
    <name evidence="1" type="ORF">T12_13080</name>
</gene>
<sequence>MGVCLPNAALRLILYRTIYRSLENLAHLLRLPVDCLQLYPLASGRTSSVIDQRWSNRKGNAIRLYSFVV</sequence>
<evidence type="ECO:0000313" key="1">
    <source>
        <dbReference type="EMBL" id="KRY22668.1"/>
    </source>
</evidence>
<dbReference type="AlphaFoldDB" id="A0A0V1AE23"/>
<comment type="caution">
    <text evidence="1">The sequence shown here is derived from an EMBL/GenBank/DDBJ whole genome shotgun (WGS) entry which is preliminary data.</text>
</comment>
<keyword evidence="2" id="KW-1185">Reference proteome</keyword>